<feature type="domain" description="GST N-terminal" evidence="1">
    <location>
        <begin position="17"/>
        <end position="104"/>
    </location>
</feature>
<dbReference type="SFLD" id="SFLDS00019">
    <property type="entry name" value="Glutathione_Transferase_(cytos"/>
    <property type="match status" value="1"/>
</dbReference>
<dbReference type="Pfam" id="PF00043">
    <property type="entry name" value="GST_C"/>
    <property type="match status" value="1"/>
</dbReference>
<keyword evidence="4" id="KW-1185">Reference proteome</keyword>
<evidence type="ECO:0000313" key="3">
    <source>
        <dbReference type="EMBL" id="TDL81627.1"/>
    </source>
</evidence>
<dbReference type="SUPFAM" id="SSF47616">
    <property type="entry name" value="GST C-terminal domain-like"/>
    <property type="match status" value="1"/>
</dbReference>
<accession>A0A4R6AEF8</accession>
<dbReference type="PROSITE" id="PS50404">
    <property type="entry name" value="GST_NTER"/>
    <property type="match status" value="1"/>
</dbReference>
<keyword evidence="3" id="KW-0808">Transferase</keyword>
<evidence type="ECO:0000259" key="2">
    <source>
        <dbReference type="PROSITE" id="PS50405"/>
    </source>
</evidence>
<dbReference type="PANTHER" id="PTHR44051:SF19">
    <property type="entry name" value="DISULFIDE-BOND OXIDOREDUCTASE YFCG"/>
    <property type="match status" value="1"/>
</dbReference>
<dbReference type="EMBL" id="SNAA01000004">
    <property type="protein sequence ID" value="TDL81627.1"/>
    <property type="molecule type" value="Genomic_DNA"/>
</dbReference>
<dbReference type="SFLD" id="SFLDG01151">
    <property type="entry name" value="Main.2:_Nu-like"/>
    <property type="match status" value="1"/>
</dbReference>
<organism evidence="3 4">
    <name type="scientific">Palleronia sediminis</name>
    <dbReference type="NCBI Taxonomy" id="2547833"/>
    <lineage>
        <taxon>Bacteria</taxon>
        <taxon>Pseudomonadati</taxon>
        <taxon>Pseudomonadota</taxon>
        <taxon>Alphaproteobacteria</taxon>
        <taxon>Rhodobacterales</taxon>
        <taxon>Roseobacteraceae</taxon>
        <taxon>Palleronia</taxon>
    </lineage>
</organism>
<dbReference type="Pfam" id="PF13409">
    <property type="entry name" value="GST_N_2"/>
    <property type="match status" value="1"/>
</dbReference>
<dbReference type="Proteomes" id="UP000295701">
    <property type="component" value="Unassembled WGS sequence"/>
</dbReference>
<dbReference type="RefSeq" id="WP_133396113.1">
    <property type="nucleotide sequence ID" value="NZ_SNAA01000004.1"/>
</dbReference>
<dbReference type="InterPro" id="IPR004046">
    <property type="entry name" value="GST_C"/>
</dbReference>
<dbReference type="AlphaFoldDB" id="A0A4R6AEF8"/>
<name>A0A4R6AEF8_9RHOB</name>
<sequence>MSLSDFPVTRKWPARDPSVIQLYSYPTPNGVKVSIMLEETGLPYEPHLVRLGDEYVRSPEFLSLSPNNKIPAIIDPDGPDGRPIGLWESAVILTWLADKTGRFGGEGARGRIEVQTWLTWQVAGLGPMFGQMGHFVKLAKEDVPYGKARYTDEAKRLLAVLETRLEGRDWVAGDYSIADIAIAPWLNALAFYEAQDAVGWDDFPWVKAYTARFYEREAVGRGKRIPDPDGPEG</sequence>
<dbReference type="SUPFAM" id="SSF52833">
    <property type="entry name" value="Thioredoxin-like"/>
    <property type="match status" value="1"/>
</dbReference>
<dbReference type="InterPro" id="IPR036282">
    <property type="entry name" value="Glutathione-S-Trfase_C_sf"/>
</dbReference>
<evidence type="ECO:0000313" key="4">
    <source>
        <dbReference type="Proteomes" id="UP000295701"/>
    </source>
</evidence>
<dbReference type="InterPro" id="IPR040079">
    <property type="entry name" value="Glutathione_S-Trfase"/>
</dbReference>
<dbReference type="InterPro" id="IPR010987">
    <property type="entry name" value="Glutathione-S-Trfase_C-like"/>
</dbReference>
<gene>
    <name evidence="3" type="ORF">E2L08_05810</name>
</gene>
<reference evidence="3 4" key="1">
    <citation type="submission" date="2019-03" db="EMBL/GenBank/DDBJ databases">
        <title>Primorskyibacter sp. SS33 isolated from sediments.</title>
        <authorList>
            <person name="Xunke S."/>
        </authorList>
    </citation>
    <scope>NUCLEOTIDE SEQUENCE [LARGE SCALE GENOMIC DNA]</scope>
    <source>
        <strain evidence="3 4">SS33</strain>
    </source>
</reference>
<dbReference type="Gene3D" id="3.40.30.10">
    <property type="entry name" value="Glutaredoxin"/>
    <property type="match status" value="1"/>
</dbReference>
<dbReference type="InterPro" id="IPR004045">
    <property type="entry name" value="Glutathione_S-Trfase_N"/>
</dbReference>
<dbReference type="GO" id="GO:0016740">
    <property type="term" value="F:transferase activity"/>
    <property type="evidence" value="ECO:0007669"/>
    <property type="project" value="UniProtKB-KW"/>
</dbReference>
<dbReference type="OrthoDB" id="9803562at2"/>
<dbReference type="SFLD" id="SFLDG00358">
    <property type="entry name" value="Main_(cytGST)"/>
    <property type="match status" value="1"/>
</dbReference>
<dbReference type="PANTHER" id="PTHR44051">
    <property type="entry name" value="GLUTATHIONE S-TRANSFERASE-RELATED"/>
    <property type="match status" value="1"/>
</dbReference>
<protein>
    <submittedName>
        <fullName evidence="3">Glutathione S-transferase</fullName>
    </submittedName>
</protein>
<dbReference type="InterPro" id="IPR036249">
    <property type="entry name" value="Thioredoxin-like_sf"/>
</dbReference>
<dbReference type="Gene3D" id="1.20.1050.10">
    <property type="match status" value="1"/>
</dbReference>
<comment type="caution">
    <text evidence="3">The sequence shown here is derived from an EMBL/GenBank/DDBJ whole genome shotgun (WGS) entry which is preliminary data.</text>
</comment>
<proteinExistence type="predicted"/>
<evidence type="ECO:0000259" key="1">
    <source>
        <dbReference type="PROSITE" id="PS50404"/>
    </source>
</evidence>
<dbReference type="PROSITE" id="PS50405">
    <property type="entry name" value="GST_CTER"/>
    <property type="match status" value="1"/>
</dbReference>
<feature type="domain" description="GST C-terminal" evidence="2">
    <location>
        <begin position="107"/>
        <end position="232"/>
    </location>
</feature>
<dbReference type="CDD" id="cd03048">
    <property type="entry name" value="GST_N_Ure2p_like"/>
    <property type="match status" value="1"/>
</dbReference>